<organism evidence="1">
    <name type="scientific">marine sediment metagenome</name>
    <dbReference type="NCBI Taxonomy" id="412755"/>
    <lineage>
        <taxon>unclassified sequences</taxon>
        <taxon>metagenomes</taxon>
        <taxon>ecological metagenomes</taxon>
    </lineage>
</organism>
<dbReference type="EMBL" id="LAZR01019196">
    <property type="protein sequence ID" value="KKL93411.1"/>
    <property type="molecule type" value="Genomic_DNA"/>
</dbReference>
<sequence length="218" mass="24690">MSRSVIVLGQHRSGTSAVAGILHHLGIPMGTPGNIESATHLVDGWPAFDSNPYGQFEDNDFVKIFNDGHGAWECPVWWTYSEETGQAAKDLVRKREYDHELWGLKTPQLCYTLMYLLDYLKDPVVIAIRRDFDDMVASLAKRSDYPIPVAQHIQSLYYSLYRGTKVKVKGRGVPLLELEFEEVLEFPYIATGKIMDFINIPLSMTLLDKAADSIQRAH</sequence>
<proteinExistence type="predicted"/>
<dbReference type="AlphaFoldDB" id="A0A0F9GS19"/>
<dbReference type="Pfam" id="PF13469">
    <property type="entry name" value="Sulfotransfer_3"/>
    <property type="match status" value="1"/>
</dbReference>
<evidence type="ECO:0008006" key="2">
    <source>
        <dbReference type="Google" id="ProtNLM"/>
    </source>
</evidence>
<gene>
    <name evidence="1" type="ORF">LCGC14_1874940</name>
</gene>
<accession>A0A0F9GS19</accession>
<dbReference type="SUPFAM" id="SSF52540">
    <property type="entry name" value="P-loop containing nucleoside triphosphate hydrolases"/>
    <property type="match status" value="1"/>
</dbReference>
<protein>
    <recommendedName>
        <fullName evidence="2">Sulfotransferase domain-containing protein</fullName>
    </recommendedName>
</protein>
<dbReference type="Gene3D" id="3.40.50.300">
    <property type="entry name" value="P-loop containing nucleotide triphosphate hydrolases"/>
    <property type="match status" value="1"/>
</dbReference>
<name>A0A0F9GS19_9ZZZZ</name>
<evidence type="ECO:0000313" key="1">
    <source>
        <dbReference type="EMBL" id="KKL93411.1"/>
    </source>
</evidence>
<dbReference type="InterPro" id="IPR027417">
    <property type="entry name" value="P-loop_NTPase"/>
</dbReference>
<reference evidence="1" key="1">
    <citation type="journal article" date="2015" name="Nature">
        <title>Complex archaea that bridge the gap between prokaryotes and eukaryotes.</title>
        <authorList>
            <person name="Spang A."/>
            <person name="Saw J.H."/>
            <person name="Jorgensen S.L."/>
            <person name="Zaremba-Niedzwiedzka K."/>
            <person name="Martijn J."/>
            <person name="Lind A.E."/>
            <person name="van Eijk R."/>
            <person name="Schleper C."/>
            <person name="Guy L."/>
            <person name="Ettema T.J."/>
        </authorList>
    </citation>
    <scope>NUCLEOTIDE SEQUENCE</scope>
</reference>
<comment type="caution">
    <text evidence="1">The sequence shown here is derived from an EMBL/GenBank/DDBJ whole genome shotgun (WGS) entry which is preliminary data.</text>
</comment>